<organism evidence="1 2">
    <name type="scientific">Pseudomonas lundensis</name>
    <dbReference type="NCBI Taxonomy" id="86185"/>
    <lineage>
        <taxon>Bacteria</taxon>
        <taxon>Pseudomonadati</taxon>
        <taxon>Pseudomonadota</taxon>
        <taxon>Gammaproteobacteria</taxon>
        <taxon>Pseudomonadales</taxon>
        <taxon>Pseudomonadaceae</taxon>
        <taxon>Pseudomonas</taxon>
    </lineage>
</organism>
<dbReference type="RefSeq" id="WP_047274353.1">
    <property type="nucleotide sequence ID" value="NZ_JAAQYF010000035.1"/>
</dbReference>
<evidence type="ECO:0000313" key="1">
    <source>
        <dbReference type="EMBL" id="SOB52666.1"/>
    </source>
</evidence>
<dbReference type="EMBL" id="OBKZ01000017">
    <property type="protein sequence ID" value="SOB52666.1"/>
    <property type="molecule type" value="Genomic_DNA"/>
</dbReference>
<proteinExistence type="predicted"/>
<accession>A0AAX2H784</accession>
<sequence length="198" mass="22303">MISNLRNEVERLRPLSNELAVAVEQFKAAGGQIEEGPASGYIPKPITYSSQMPPAPKPFVRRRVEPIEPPPPTKLEAQIEARNQRVARVMELAPTHTQKEVAMATGIGRRTLLSMSKEFDFSFKRVNQTPYSSPEHKAAIAKHELILVERIKAYKELGISRRQVCEKLHITNNTLKRLLDEHEIDYPLSRAGGNRCAA</sequence>
<name>A0AAX2H784_9PSED</name>
<protein>
    <recommendedName>
        <fullName evidence="3">DNA-binding protein</fullName>
    </recommendedName>
</protein>
<comment type="caution">
    <text evidence="1">The sequence shown here is derived from an EMBL/GenBank/DDBJ whole genome shotgun (WGS) entry which is preliminary data.</text>
</comment>
<dbReference type="AlphaFoldDB" id="A0AAX2H784"/>
<dbReference type="Proteomes" id="UP000219564">
    <property type="component" value="Unassembled WGS sequence"/>
</dbReference>
<reference evidence="1 2" key="1">
    <citation type="submission" date="2017-08" db="EMBL/GenBank/DDBJ databases">
        <authorList>
            <person name="Chaillou S."/>
        </authorList>
    </citation>
    <scope>NUCLEOTIDE SEQUENCE [LARGE SCALE GENOMIC DNA]</scope>
    <source>
        <strain evidence="1 2">MFPA15A1205</strain>
    </source>
</reference>
<evidence type="ECO:0000313" key="2">
    <source>
        <dbReference type="Proteomes" id="UP000219564"/>
    </source>
</evidence>
<gene>
    <name evidence="1" type="ORF">PLUA15_240079</name>
</gene>
<evidence type="ECO:0008006" key="3">
    <source>
        <dbReference type="Google" id="ProtNLM"/>
    </source>
</evidence>